<feature type="compositionally biased region" description="Polar residues" evidence="1">
    <location>
        <begin position="70"/>
        <end position="79"/>
    </location>
</feature>
<evidence type="ECO:0000256" key="1">
    <source>
        <dbReference type="SAM" id="MobiDB-lite"/>
    </source>
</evidence>
<evidence type="ECO:0000313" key="3">
    <source>
        <dbReference type="Proteomes" id="UP000270094"/>
    </source>
</evidence>
<sequence>MLVSNYVTPTGELPVRILSARVRAAIQMMKTTTSPGPDLFSPDLLRAGGNRLHKILTANLALPSERNPDQWGTWNNTPSKEGRREGSSVQYACLACSISSLRRFSPHIKALDEA</sequence>
<keyword evidence="3" id="KW-1185">Reference proteome</keyword>
<protein>
    <submittedName>
        <fullName evidence="2">Uncharacterized protein</fullName>
    </submittedName>
</protein>
<dbReference type="Proteomes" id="UP000270094">
    <property type="component" value="Unassembled WGS sequence"/>
</dbReference>
<proteinExistence type="predicted"/>
<dbReference type="AlphaFoldDB" id="A0A3P7II05"/>
<organism evidence="2 3">
    <name type="scientific">Strongylus vulgaris</name>
    <name type="common">Blood worm</name>
    <dbReference type="NCBI Taxonomy" id="40348"/>
    <lineage>
        <taxon>Eukaryota</taxon>
        <taxon>Metazoa</taxon>
        <taxon>Ecdysozoa</taxon>
        <taxon>Nematoda</taxon>
        <taxon>Chromadorea</taxon>
        <taxon>Rhabditida</taxon>
        <taxon>Rhabditina</taxon>
        <taxon>Rhabditomorpha</taxon>
        <taxon>Strongyloidea</taxon>
        <taxon>Strongylidae</taxon>
        <taxon>Strongylus</taxon>
    </lineage>
</organism>
<accession>A0A3P7II05</accession>
<evidence type="ECO:0000313" key="2">
    <source>
        <dbReference type="EMBL" id="VDM67543.1"/>
    </source>
</evidence>
<gene>
    <name evidence="2" type="ORF">SVUK_LOCUS2541</name>
</gene>
<feature type="region of interest" description="Disordered" evidence="1">
    <location>
        <begin position="67"/>
        <end position="86"/>
    </location>
</feature>
<reference evidence="2 3" key="1">
    <citation type="submission" date="2018-11" db="EMBL/GenBank/DDBJ databases">
        <authorList>
            <consortium name="Pathogen Informatics"/>
        </authorList>
    </citation>
    <scope>NUCLEOTIDE SEQUENCE [LARGE SCALE GENOMIC DNA]</scope>
</reference>
<dbReference type="EMBL" id="UYYB01005813">
    <property type="protein sequence ID" value="VDM67543.1"/>
    <property type="molecule type" value="Genomic_DNA"/>
</dbReference>
<name>A0A3P7II05_STRVU</name>